<keyword evidence="4" id="KW-1185">Reference proteome</keyword>
<accession>A0A4Z1NZ83</accession>
<evidence type="ECO:0000256" key="2">
    <source>
        <dbReference type="SAM" id="Phobius"/>
    </source>
</evidence>
<dbReference type="OrthoDB" id="3940074at2759"/>
<sequence>MNITNSTSTLTTTSSTLSTTSTASELSKLSASKFIGVFIAGTPLCLVLPTTLSGTAYGIDGFKTYLDPSDKPYVTAIQSNGIVPAVLGASICRGSSRWSSTPIDTATRSGATESSDTSDSLYPPSLSNANGMSAAAIAGIVLGVLVFPSLALMAMCIFRESRRGRHFDESIQSQKRSQSQKKERVATSLVNIGEVAARKRAAIQRLEKIEEGDSRAVEMRGALLA</sequence>
<gene>
    <name evidence="3" type="ORF">E6O75_ATG10143</name>
</gene>
<feature type="transmembrane region" description="Helical" evidence="2">
    <location>
        <begin position="34"/>
        <end position="59"/>
    </location>
</feature>
<reference evidence="3 4" key="1">
    <citation type="submission" date="2019-04" db="EMBL/GenBank/DDBJ databases">
        <title>High contiguity whole genome sequence and gene annotation resource for two Venturia nashicola isolates.</title>
        <authorList>
            <person name="Prokchorchik M."/>
            <person name="Won K."/>
            <person name="Lee Y."/>
            <person name="Choi E.D."/>
            <person name="Segonzac C."/>
            <person name="Sohn K.H."/>
        </authorList>
    </citation>
    <scope>NUCLEOTIDE SEQUENCE [LARGE SCALE GENOMIC DNA]</scope>
    <source>
        <strain evidence="3 4">PRI2</strain>
    </source>
</reference>
<keyword evidence="2" id="KW-0812">Transmembrane</keyword>
<dbReference type="EMBL" id="SNSC02000030">
    <property type="protein sequence ID" value="TID13004.1"/>
    <property type="molecule type" value="Genomic_DNA"/>
</dbReference>
<evidence type="ECO:0000313" key="4">
    <source>
        <dbReference type="Proteomes" id="UP000298493"/>
    </source>
</evidence>
<proteinExistence type="predicted"/>
<evidence type="ECO:0000256" key="1">
    <source>
        <dbReference type="SAM" id="MobiDB-lite"/>
    </source>
</evidence>
<dbReference type="Proteomes" id="UP000298493">
    <property type="component" value="Unassembled WGS sequence"/>
</dbReference>
<organism evidence="3 4">
    <name type="scientific">Venturia nashicola</name>
    <dbReference type="NCBI Taxonomy" id="86259"/>
    <lineage>
        <taxon>Eukaryota</taxon>
        <taxon>Fungi</taxon>
        <taxon>Dikarya</taxon>
        <taxon>Ascomycota</taxon>
        <taxon>Pezizomycotina</taxon>
        <taxon>Dothideomycetes</taxon>
        <taxon>Pleosporomycetidae</taxon>
        <taxon>Venturiales</taxon>
        <taxon>Venturiaceae</taxon>
        <taxon>Venturia</taxon>
    </lineage>
</organism>
<keyword evidence="2" id="KW-1133">Transmembrane helix</keyword>
<evidence type="ECO:0000313" key="3">
    <source>
        <dbReference type="EMBL" id="TID13004.1"/>
    </source>
</evidence>
<dbReference type="STRING" id="86259.A0A4Z1NZ83"/>
<protein>
    <submittedName>
        <fullName evidence="3">Uncharacterized protein</fullName>
    </submittedName>
</protein>
<name>A0A4Z1NZ83_9PEZI</name>
<feature type="transmembrane region" description="Helical" evidence="2">
    <location>
        <begin position="134"/>
        <end position="158"/>
    </location>
</feature>
<dbReference type="AlphaFoldDB" id="A0A4Z1NZ83"/>
<keyword evidence="2" id="KW-0472">Membrane</keyword>
<feature type="region of interest" description="Disordered" evidence="1">
    <location>
        <begin position="99"/>
        <end position="122"/>
    </location>
</feature>
<comment type="caution">
    <text evidence="3">The sequence shown here is derived from an EMBL/GenBank/DDBJ whole genome shotgun (WGS) entry which is preliminary data.</text>
</comment>